<organism evidence="1 2">
    <name type="scientific">Caldicellulosiruptor changbaiensis</name>
    <dbReference type="NCBI Taxonomy" id="1222016"/>
    <lineage>
        <taxon>Bacteria</taxon>
        <taxon>Bacillati</taxon>
        <taxon>Bacillota</taxon>
        <taxon>Bacillota incertae sedis</taxon>
        <taxon>Caldicellulosiruptorales</taxon>
        <taxon>Caldicellulosiruptoraceae</taxon>
        <taxon>Caldicellulosiruptor</taxon>
    </lineage>
</organism>
<sequence length="279" mass="32079">MLCFFHVVPAQLNCAVLHSLVDQVECFTRERIKTIENKTDSSYVVDWCLDKTGNLYIVAMNNTKKDMQFLVIRGYDDKNNKIFLSSRNVRLKPQTIDTKVISGVPTYLKNLQVEIVQNKSIPSFVVDWCLNKQGNLYIVGINNSERDDNLWVKIEGYDQKGQKIWLGSRNFRVRKRTIDTCVVNNIPAYVKKVNVSVLPEQDGVKIQEKLFDRERRKLYIIITNFGNDKNIKIQVNGFDANGKLVYKTVYNAIAKSNIVGAHTINISNSKVERVEINVK</sequence>
<evidence type="ECO:0000313" key="1">
    <source>
        <dbReference type="EMBL" id="AZT89646.1"/>
    </source>
</evidence>
<dbReference type="KEGG" id="ccha:ELD05_02665"/>
<proteinExistence type="predicted"/>
<evidence type="ECO:0000313" key="2">
    <source>
        <dbReference type="Proteomes" id="UP000282930"/>
    </source>
</evidence>
<name>A0A3T0D404_9FIRM</name>
<accession>A0A3T0D404</accession>
<protein>
    <submittedName>
        <fullName evidence="1">Uncharacterized protein</fullName>
    </submittedName>
</protein>
<gene>
    <name evidence="1" type="ORF">ELD05_02665</name>
</gene>
<dbReference type="Proteomes" id="UP000282930">
    <property type="component" value="Chromosome"/>
</dbReference>
<dbReference type="EMBL" id="CP034791">
    <property type="protein sequence ID" value="AZT89646.1"/>
    <property type="molecule type" value="Genomic_DNA"/>
</dbReference>
<keyword evidence="2" id="KW-1185">Reference proteome</keyword>
<reference evidence="1 2" key="1">
    <citation type="submission" date="2018-12" db="EMBL/GenBank/DDBJ databases">
        <title>Genome sequence from the cellulolytic species, Caldicellulosiruptor changbaiensis.</title>
        <authorList>
            <person name="Blumer-Schuette S.E."/>
            <person name="Mendoza C."/>
        </authorList>
    </citation>
    <scope>NUCLEOTIDE SEQUENCE [LARGE SCALE GENOMIC DNA]</scope>
    <source>
        <strain evidence="1 2">CBS-Z</strain>
    </source>
</reference>
<dbReference type="AlphaFoldDB" id="A0A3T0D404"/>